<evidence type="ECO:0000256" key="5">
    <source>
        <dbReference type="ARBA" id="ARBA00024029"/>
    </source>
</evidence>
<protein>
    <recommendedName>
        <fullName evidence="7">Creatininase family protein</fullName>
    </recommendedName>
</protein>
<dbReference type="GO" id="GO:0046872">
    <property type="term" value="F:metal ion binding"/>
    <property type="evidence" value="ECO:0007669"/>
    <property type="project" value="UniProtKB-KW"/>
</dbReference>
<sequence length="110" mass="12257">MGDTPRTVRYEECFPWEIAAALAAAPLVYLPLGTLEWHGEHAAVGLDAIKAHEICLRAAARSGGLVVPPLHWSADWREDLPDGSYLTGGIERGERYHVPGSMFWLRRETF</sequence>
<proteinExistence type="inferred from homology"/>
<dbReference type="Gene3D" id="3.40.50.10310">
    <property type="entry name" value="Creatininase"/>
    <property type="match status" value="1"/>
</dbReference>
<evidence type="ECO:0000313" key="6">
    <source>
        <dbReference type="EMBL" id="CAA9538450.1"/>
    </source>
</evidence>
<dbReference type="Pfam" id="PF02633">
    <property type="entry name" value="Creatininase"/>
    <property type="match status" value="1"/>
</dbReference>
<evidence type="ECO:0000256" key="2">
    <source>
        <dbReference type="ARBA" id="ARBA00022723"/>
    </source>
</evidence>
<dbReference type="GO" id="GO:0016811">
    <property type="term" value="F:hydrolase activity, acting on carbon-nitrogen (but not peptide) bonds, in linear amides"/>
    <property type="evidence" value="ECO:0007669"/>
    <property type="project" value="TreeGrafter"/>
</dbReference>
<name>A0A6J4U295_9ACTN</name>
<dbReference type="AlphaFoldDB" id="A0A6J4U295"/>
<dbReference type="PANTHER" id="PTHR35005:SF1">
    <property type="entry name" value="2-AMINO-5-FORMYLAMINO-6-RIBOSYLAMINOPYRIMIDIN-4(3H)-ONE 5'-MONOPHOSPHATE DEFORMYLASE"/>
    <property type="match status" value="1"/>
</dbReference>
<evidence type="ECO:0000256" key="4">
    <source>
        <dbReference type="ARBA" id="ARBA00022833"/>
    </source>
</evidence>
<dbReference type="SUPFAM" id="SSF102215">
    <property type="entry name" value="Creatininase"/>
    <property type="match status" value="1"/>
</dbReference>
<dbReference type="InterPro" id="IPR024087">
    <property type="entry name" value="Creatininase-like_sf"/>
</dbReference>
<evidence type="ECO:0008006" key="7">
    <source>
        <dbReference type="Google" id="ProtNLM"/>
    </source>
</evidence>
<evidence type="ECO:0000256" key="1">
    <source>
        <dbReference type="ARBA" id="ARBA00001947"/>
    </source>
</evidence>
<organism evidence="6">
    <name type="scientific">uncultured Thermoleophilia bacterium</name>
    <dbReference type="NCBI Taxonomy" id="1497501"/>
    <lineage>
        <taxon>Bacteria</taxon>
        <taxon>Bacillati</taxon>
        <taxon>Actinomycetota</taxon>
        <taxon>Thermoleophilia</taxon>
        <taxon>environmental samples</taxon>
    </lineage>
</organism>
<gene>
    <name evidence="6" type="ORF">AVDCRST_MAG79-1614</name>
</gene>
<keyword evidence="2" id="KW-0479">Metal-binding</keyword>
<dbReference type="EMBL" id="CADCWC010000243">
    <property type="protein sequence ID" value="CAA9538450.1"/>
    <property type="molecule type" value="Genomic_DNA"/>
</dbReference>
<comment type="similarity">
    <text evidence="5">Belongs to the creatininase superfamily.</text>
</comment>
<dbReference type="InterPro" id="IPR003785">
    <property type="entry name" value="Creatininase/forma_Hydrolase"/>
</dbReference>
<evidence type="ECO:0000256" key="3">
    <source>
        <dbReference type="ARBA" id="ARBA00022801"/>
    </source>
</evidence>
<feature type="non-terminal residue" evidence="6">
    <location>
        <position position="110"/>
    </location>
</feature>
<keyword evidence="3" id="KW-0378">Hydrolase</keyword>
<comment type="cofactor">
    <cofactor evidence="1">
        <name>Zn(2+)</name>
        <dbReference type="ChEBI" id="CHEBI:29105"/>
    </cofactor>
</comment>
<dbReference type="PANTHER" id="PTHR35005">
    <property type="entry name" value="3-DEHYDRO-SCYLLO-INOSOSE HYDROLASE"/>
    <property type="match status" value="1"/>
</dbReference>
<reference evidence="6" key="1">
    <citation type="submission" date="2020-02" db="EMBL/GenBank/DDBJ databases">
        <authorList>
            <person name="Meier V. D."/>
        </authorList>
    </citation>
    <scope>NUCLEOTIDE SEQUENCE</scope>
    <source>
        <strain evidence="6">AVDCRST_MAG79</strain>
    </source>
</reference>
<accession>A0A6J4U295</accession>
<dbReference type="GO" id="GO:0009231">
    <property type="term" value="P:riboflavin biosynthetic process"/>
    <property type="evidence" value="ECO:0007669"/>
    <property type="project" value="TreeGrafter"/>
</dbReference>
<keyword evidence="4" id="KW-0862">Zinc</keyword>